<evidence type="ECO:0000313" key="3">
    <source>
        <dbReference type="Proteomes" id="UP001157418"/>
    </source>
</evidence>
<dbReference type="CDD" id="cd22160">
    <property type="entry name" value="F-box_AtFBL13-like"/>
    <property type="match status" value="1"/>
</dbReference>
<dbReference type="AlphaFoldDB" id="A0AAU9NTW1"/>
<dbReference type="SMART" id="SM00256">
    <property type="entry name" value="FBOX"/>
    <property type="match status" value="1"/>
</dbReference>
<organism evidence="2 3">
    <name type="scientific">Lactuca virosa</name>
    <dbReference type="NCBI Taxonomy" id="75947"/>
    <lineage>
        <taxon>Eukaryota</taxon>
        <taxon>Viridiplantae</taxon>
        <taxon>Streptophyta</taxon>
        <taxon>Embryophyta</taxon>
        <taxon>Tracheophyta</taxon>
        <taxon>Spermatophyta</taxon>
        <taxon>Magnoliopsida</taxon>
        <taxon>eudicotyledons</taxon>
        <taxon>Gunneridae</taxon>
        <taxon>Pentapetalae</taxon>
        <taxon>asterids</taxon>
        <taxon>campanulids</taxon>
        <taxon>Asterales</taxon>
        <taxon>Asteraceae</taxon>
        <taxon>Cichorioideae</taxon>
        <taxon>Cichorieae</taxon>
        <taxon>Lactucinae</taxon>
        <taxon>Lactuca</taxon>
    </lineage>
</organism>
<dbReference type="Proteomes" id="UP001157418">
    <property type="component" value="Unassembled WGS sequence"/>
</dbReference>
<protein>
    <recommendedName>
        <fullName evidence="1">F-box domain-containing protein</fullName>
    </recommendedName>
</protein>
<gene>
    <name evidence="2" type="ORF">LVIROSA_LOCUS27236</name>
</gene>
<proteinExistence type="predicted"/>
<dbReference type="SUPFAM" id="SSF52047">
    <property type="entry name" value="RNI-like"/>
    <property type="match status" value="1"/>
</dbReference>
<evidence type="ECO:0000313" key="2">
    <source>
        <dbReference type="EMBL" id="CAH1441151.1"/>
    </source>
</evidence>
<dbReference type="InterPro" id="IPR036047">
    <property type="entry name" value="F-box-like_dom_sf"/>
</dbReference>
<dbReference type="Gene3D" id="3.80.10.10">
    <property type="entry name" value="Ribonuclease Inhibitor"/>
    <property type="match status" value="1"/>
</dbReference>
<comment type="caution">
    <text evidence="2">The sequence shown here is derived from an EMBL/GenBank/DDBJ whole genome shotgun (WGS) entry which is preliminary data.</text>
</comment>
<dbReference type="Pfam" id="PF24758">
    <property type="entry name" value="LRR_At5g56370"/>
    <property type="match status" value="1"/>
</dbReference>
<keyword evidence="3" id="KW-1185">Reference proteome</keyword>
<dbReference type="InterPro" id="IPR001810">
    <property type="entry name" value="F-box_dom"/>
</dbReference>
<dbReference type="PANTHER" id="PTHR31639">
    <property type="entry name" value="F-BOX PROTEIN-LIKE"/>
    <property type="match status" value="1"/>
</dbReference>
<evidence type="ECO:0000259" key="1">
    <source>
        <dbReference type="PROSITE" id="PS50181"/>
    </source>
</evidence>
<sequence>MERNKWRVVGSGEEDRISNLPEHLIDSILERLPIEDAVRTSIISKKWRHKWTTMSTLAFDEHFSKKFAKNRAFDHNGVIRIMNKVLILHKGPISKFHLHIPNIFLDNFQEVDQFMLLLSRNNVRELILTNLNRCYELPSYLFSCPELTKLELQKCRFKPPLEFEGFLNLEELLLKDIDFGSRLCGTKIKLPQLKKLTLHMCKNVYNFNIKATKLRILTVAACPDAMLLQLFDSPCLFVAGIALKKPIQDFVGVEKMNLATMLSNLPRIEHFYVDSHFLKCLIAEKIPKLLPHAIYSVKRLALLHYQLADLHQLRSVLCLLRNSPNLETLCIFMAMVPQVDVGPASNHLESPNCLDCTLNRLQTVEITCLEGSKPELLFIKLLLAHSPSLDKFTITPSGALDGKKILDIAKDVMQYPRISPKAKMFYLNPKR</sequence>
<dbReference type="InterPro" id="IPR032675">
    <property type="entry name" value="LRR_dom_sf"/>
</dbReference>
<dbReference type="InterPro" id="IPR053781">
    <property type="entry name" value="F-box_AtFBL13-like"/>
</dbReference>
<dbReference type="Pfam" id="PF00646">
    <property type="entry name" value="F-box"/>
    <property type="match status" value="1"/>
</dbReference>
<dbReference type="InterPro" id="IPR055411">
    <property type="entry name" value="LRR_FXL15/At3g58940/PEG3-like"/>
</dbReference>
<dbReference type="PANTHER" id="PTHR31639:SF333">
    <property type="entry name" value="F-BOX DOMAIN, FBD DOMAIN, LEUCINE-RICH REPEAT DOMAIN, L DOMAIN-LIKE PROTEIN-RELATED"/>
    <property type="match status" value="1"/>
</dbReference>
<dbReference type="PROSITE" id="PS50181">
    <property type="entry name" value="FBOX"/>
    <property type="match status" value="1"/>
</dbReference>
<accession>A0AAU9NTW1</accession>
<feature type="domain" description="F-box" evidence="1">
    <location>
        <begin position="14"/>
        <end position="66"/>
    </location>
</feature>
<reference evidence="2 3" key="1">
    <citation type="submission" date="2022-01" db="EMBL/GenBank/DDBJ databases">
        <authorList>
            <person name="Xiong W."/>
            <person name="Schranz E."/>
        </authorList>
    </citation>
    <scope>NUCLEOTIDE SEQUENCE [LARGE SCALE GENOMIC DNA]</scope>
</reference>
<dbReference type="Pfam" id="PF08387">
    <property type="entry name" value="FBD"/>
    <property type="match status" value="1"/>
</dbReference>
<dbReference type="SMART" id="SM00579">
    <property type="entry name" value="FBD"/>
    <property type="match status" value="1"/>
</dbReference>
<name>A0AAU9NTW1_9ASTR</name>
<dbReference type="InterPro" id="IPR006566">
    <property type="entry name" value="FBD"/>
</dbReference>
<dbReference type="EMBL" id="CAKMRJ010005412">
    <property type="protein sequence ID" value="CAH1441151.1"/>
    <property type="molecule type" value="Genomic_DNA"/>
</dbReference>
<dbReference type="SUPFAM" id="SSF81383">
    <property type="entry name" value="F-box domain"/>
    <property type="match status" value="1"/>
</dbReference>